<organism evidence="1 2">
    <name type="scientific">Enhygromyxa salina</name>
    <dbReference type="NCBI Taxonomy" id="215803"/>
    <lineage>
        <taxon>Bacteria</taxon>
        <taxon>Pseudomonadati</taxon>
        <taxon>Myxococcota</taxon>
        <taxon>Polyangia</taxon>
        <taxon>Nannocystales</taxon>
        <taxon>Nannocystaceae</taxon>
        <taxon>Enhygromyxa</taxon>
    </lineage>
</organism>
<dbReference type="AlphaFoldDB" id="A0A0C1ZLB7"/>
<comment type="caution">
    <text evidence="1">The sequence shown here is derived from an EMBL/GenBank/DDBJ whole genome shotgun (WGS) entry which is preliminary data.</text>
</comment>
<sequence length="64" mass="7011">MSQGLLPARPTFSRLCGVSARVSFLAAANACWLVCTERGQICRGQGVTSSRDAVWRRLRSDGQR</sequence>
<gene>
    <name evidence="1" type="ORF">DB30_01438</name>
</gene>
<proteinExistence type="predicted"/>
<accession>A0A0C1ZLB7</accession>
<dbReference type="EMBL" id="JMCC02000013">
    <property type="protein sequence ID" value="KIG18329.1"/>
    <property type="molecule type" value="Genomic_DNA"/>
</dbReference>
<reference evidence="1 2" key="1">
    <citation type="submission" date="2014-12" db="EMBL/GenBank/DDBJ databases">
        <title>Genome assembly of Enhygromyxa salina DSM 15201.</title>
        <authorList>
            <person name="Sharma G."/>
            <person name="Subramanian S."/>
        </authorList>
    </citation>
    <scope>NUCLEOTIDE SEQUENCE [LARGE SCALE GENOMIC DNA]</scope>
    <source>
        <strain evidence="1 2">DSM 15201</strain>
    </source>
</reference>
<name>A0A0C1ZLB7_9BACT</name>
<dbReference type="Proteomes" id="UP000031599">
    <property type="component" value="Unassembled WGS sequence"/>
</dbReference>
<evidence type="ECO:0000313" key="2">
    <source>
        <dbReference type="Proteomes" id="UP000031599"/>
    </source>
</evidence>
<protein>
    <submittedName>
        <fullName evidence="1">Uncharacterized protein</fullName>
    </submittedName>
</protein>
<evidence type="ECO:0000313" key="1">
    <source>
        <dbReference type="EMBL" id="KIG18329.1"/>
    </source>
</evidence>